<keyword evidence="12" id="KW-1133">Transmembrane helix</keyword>
<comment type="subcellular location">
    <subcellularLocation>
        <location evidence="2">Cell membrane</location>
        <topology evidence="2">Single-pass membrane protein</topology>
    </subcellularLocation>
</comment>
<dbReference type="Pfam" id="PF02611">
    <property type="entry name" value="CDH"/>
    <property type="match status" value="1"/>
</dbReference>
<keyword evidence="16" id="KW-1208">Phospholipid metabolism</keyword>
<evidence type="ECO:0000256" key="2">
    <source>
        <dbReference type="ARBA" id="ARBA00004162"/>
    </source>
</evidence>
<evidence type="ECO:0000256" key="11">
    <source>
        <dbReference type="ARBA" id="ARBA00022801"/>
    </source>
</evidence>
<keyword evidence="20" id="KW-1185">Reference proteome</keyword>
<evidence type="ECO:0000256" key="10">
    <source>
        <dbReference type="ARBA" id="ARBA00022692"/>
    </source>
</evidence>
<evidence type="ECO:0000256" key="7">
    <source>
        <dbReference type="ARBA" id="ARBA00019608"/>
    </source>
</evidence>
<dbReference type="Gene3D" id="3.30.428.30">
    <property type="entry name" value="HIT family - CDH-like"/>
    <property type="match status" value="1"/>
</dbReference>
<keyword evidence="11" id="KW-0378">Hydrolase</keyword>
<dbReference type="STRING" id="1515439.SAMN06265784_12261"/>
<gene>
    <name evidence="19" type="ORF">SAMN06265784_12261</name>
</gene>
<dbReference type="SUPFAM" id="SSF54197">
    <property type="entry name" value="HIT-like"/>
    <property type="match status" value="1"/>
</dbReference>
<evidence type="ECO:0000256" key="16">
    <source>
        <dbReference type="ARBA" id="ARBA00023264"/>
    </source>
</evidence>
<reference evidence="20" key="1">
    <citation type="submission" date="2017-04" db="EMBL/GenBank/DDBJ databases">
        <authorList>
            <person name="Varghese N."/>
            <person name="Submissions S."/>
        </authorList>
    </citation>
    <scope>NUCLEOTIDE SEQUENCE [LARGE SCALE GENOMIC DNA]</scope>
    <source>
        <strain evidence="20">LMG 29540</strain>
    </source>
</reference>
<keyword evidence="13" id="KW-0443">Lipid metabolism</keyword>
<protein>
    <recommendedName>
        <fullName evidence="7">CDP-diacylglycerol pyrophosphatase</fullName>
        <ecNumber evidence="6">3.6.1.26</ecNumber>
    </recommendedName>
    <alternativeName>
        <fullName evidence="17">CDP-diacylglycerol phosphatidylhydrolase</fullName>
    </alternativeName>
    <alternativeName>
        <fullName evidence="18">CDP-diglyceride hydrolase</fullName>
    </alternativeName>
</protein>
<keyword evidence="9" id="KW-0444">Lipid biosynthesis</keyword>
<evidence type="ECO:0000256" key="9">
    <source>
        <dbReference type="ARBA" id="ARBA00022516"/>
    </source>
</evidence>
<evidence type="ECO:0000256" key="1">
    <source>
        <dbReference type="ARBA" id="ARBA00001007"/>
    </source>
</evidence>
<comment type="catalytic activity">
    <reaction evidence="1">
        <text>a CDP-1,2-diacyl-sn-glycerol + H2O = a 1,2-diacyl-sn-glycero-3-phosphate + CMP + 2 H(+)</text>
        <dbReference type="Rhea" id="RHEA:15221"/>
        <dbReference type="ChEBI" id="CHEBI:15377"/>
        <dbReference type="ChEBI" id="CHEBI:15378"/>
        <dbReference type="ChEBI" id="CHEBI:58332"/>
        <dbReference type="ChEBI" id="CHEBI:58608"/>
        <dbReference type="ChEBI" id="CHEBI:60377"/>
        <dbReference type="EC" id="3.6.1.26"/>
    </reaction>
</comment>
<evidence type="ECO:0000256" key="8">
    <source>
        <dbReference type="ARBA" id="ARBA00022475"/>
    </source>
</evidence>
<evidence type="ECO:0000313" key="20">
    <source>
        <dbReference type="Proteomes" id="UP000193228"/>
    </source>
</evidence>
<evidence type="ECO:0000256" key="13">
    <source>
        <dbReference type="ARBA" id="ARBA00023098"/>
    </source>
</evidence>
<comment type="pathway">
    <text evidence="3">Phospholipid metabolism; CDP-diacylglycerol degradation; phosphatidate from CDP-diacylglycerol: step 1/1.</text>
</comment>
<comment type="pathway">
    <text evidence="4">Lipid metabolism.</text>
</comment>
<dbReference type="EMBL" id="FXAT01000022">
    <property type="protein sequence ID" value="SMG61502.1"/>
    <property type="molecule type" value="Genomic_DNA"/>
</dbReference>
<dbReference type="AlphaFoldDB" id="A0A1X7M7S5"/>
<evidence type="ECO:0000256" key="3">
    <source>
        <dbReference type="ARBA" id="ARBA00004927"/>
    </source>
</evidence>
<dbReference type="InterPro" id="IPR036265">
    <property type="entry name" value="HIT-like_sf"/>
</dbReference>
<dbReference type="GO" id="GO:0008715">
    <property type="term" value="F:CDP-diacylglycerol diphosphatase activity"/>
    <property type="evidence" value="ECO:0007669"/>
    <property type="project" value="UniProtKB-EC"/>
</dbReference>
<proteinExistence type="inferred from homology"/>
<evidence type="ECO:0000256" key="4">
    <source>
        <dbReference type="ARBA" id="ARBA00005189"/>
    </source>
</evidence>
<organism evidence="19 20">
    <name type="scientific">Paraburkholderia susongensis</name>
    <dbReference type="NCBI Taxonomy" id="1515439"/>
    <lineage>
        <taxon>Bacteria</taxon>
        <taxon>Pseudomonadati</taxon>
        <taxon>Pseudomonadota</taxon>
        <taxon>Betaproteobacteria</taxon>
        <taxon>Burkholderiales</taxon>
        <taxon>Burkholderiaceae</taxon>
        <taxon>Paraburkholderia</taxon>
    </lineage>
</organism>
<evidence type="ECO:0000256" key="14">
    <source>
        <dbReference type="ARBA" id="ARBA00023136"/>
    </source>
</evidence>
<dbReference type="GO" id="GO:0046342">
    <property type="term" value="P:CDP-diacylglycerol catabolic process"/>
    <property type="evidence" value="ECO:0007669"/>
    <property type="project" value="UniProtKB-UniPathway"/>
</dbReference>
<keyword evidence="15" id="KW-0594">Phospholipid biosynthesis</keyword>
<evidence type="ECO:0000256" key="18">
    <source>
        <dbReference type="ARBA" id="ARBA00032892"/>
    </source>
</evidence>
<keyword evidence="14" id="KW-0472">Membrane</keyword>
<dbReference type="Proteomes" id="UP000193228">
    <property type="component" value="Unassembled WGS sequence"/>
</dbReference>
<comment type="similarity">
    <text evidence="5">Belongs to the Cdh family.</text>
</comment>
<name>A0A1X7M7S5_9BURK</name>
<sequence>MRRRRLCFEVRFDDRFEARSGFRFGGRAFDTLSRIFPKVTMTTPAARLKRNSLLRPLRHPLPRLLPRLCLVSATLAVALATTSCARLAAVDSNALWKIVDIRCVPSQQATGTPGQCTLVDLDKRYVVLKDILGRSQYLLMPTDRITGIESPLVLAPDAKDYWSDAWDSRSYVRKAVKRELPDDQLGLEINSEYRRSQNQLHIHIDCMQRDVSVALASHAHDTPGQWHWDTLDGRRYRIMRVMSLTGTDNPFRIVARDNPDPATMSAQTILVTGAGPSAATDGWLIVNSSIDVESGSGTAEGLLDHACRVAEVH</sequence>
<dbReference type="GO" id="GO:0005886">
    <property type="term" value="C:plasma membrane"/>
    <property type="evidence" value="ECO:0007669"/>
    <property type="project" value="UniProtKB-SubCell"/>
</dbReference>
<dbReference type="UniPathway" id="UPA00609">
    <property type="reaction ID" value="UER00664"/>
</dbReference>
<evidence type="ECO:0000256" key="6">
    <source>
        <dbReference type="ARBA" id="ARBA00012375"/>
    </source>
</evidence>
<keyword evidence="10" id="KW-0812">Transmembrane</keyword>
<accession>A0A1X7M7S5</accession>
<evidence type="ECO:0000313" key="19">
    <source>
        <dbReference type="EMBL" id="SMG61502.1"/>
    </source>
</evidence>
<evidence type="ECO:0000256" key="5">
    <source>
        <dbReference type="ARBA" id="ARBA00006435"/>
    </source>
</evidence>
<evidence type="ECO:0000256" key="15">
    <source>
        <dbReference type="ARBA" id="ARBA00023209"/>
    </source>
</evidence>
<dbReference type="EC" id="3.6.1.26" evidence="6"/>
<dbReference type="InterPro" id="IPR003763">
    <property type="entry name" value="CDP-diacylglyc_Pase"/>
</dbReference>
<keyword evidence="8" id="KW-1003">Cell membrane</keyword>
<evidence type="ECO:0000256" key="12">
    <source>
        <dbReference type="ARBA" id="ARBA00022989"/>
    </source>
</evidence>
<dbReference type="GO" id="GO:0008654">
    <property type="term" value="P:phospholipid biosynthetic process"/>
    <property type="evidence" value="ECO:0007669"/>
    <property type="project" value="UniProtKB-KW"/>
</dbReference>
<evidence type="ECO:0000256" key="17">
    <source>
        <dbReference type="ARBA" id="ARBA00032888"/>
    </source>
</evidence>